<dbReference type="Pfam" id="PF00206">
    <property type="entry name" value="Lyase_1"/>
    <property type="match status" value="1"/>
</dbReference>
<dbReference type="SUPFAM" id="SSF48557">
    <property type="entry name" value="L-aspartase-like"/>
    <property type="match status" value="1"/>
</dbReference>
<evidence type="ECO:0000256" key="6">
    <source>
        <dbReference type="HAMAP-Rule" id="MF_00006"/>
    </source>
</evidence>
<keyword evidence="3 6" id="KW-0055">Arginine biosynthesis</keyword>
<feature type="domain" description="Fumarate lyase N-terminal" evidence="7">
    <location>
        <begin position="14"/>
        <end position="308"/>
    </location>
</feature>
<dbReference type="Gene3D" id="1.20.200.10">
    <property type="entry name" value="Fumarase/aspartase (Central domain)"/>
    <property type="match status" value="1"/>
</dbReference>
<dbReference type="InterPro" id="IPR020557">
    <property type="entry name" value="Fumarate_lyase_CS"/>
</dbReference>
<sequence>MHNDASKGSGLIRGRFGEGMSEVMEQINASIGFDRRMAMQDIDGSVAHVTMLCEQDIISQADATAIKDGLEVIRGEITSGTFTFSVELEDIHMNIESRLRDLIGPAAGRLHTARSRNDQVATSFRLWVRDANDRALALVHQLIEVLVEQAAQNTATIMPGYTHLQSAQPVSFGHHLMAYVEMFGRDHGRLLDARARMNESPLGAAALAGTSFAIDRDRTAELLGYARPMRNSLDAVSDRDFALEYLSAASLCMTHLSRLADEIVLWMSPQFSFIELSDAWTTGSSIMPQKRNPDAAELVRGKVGRVHGSLFGLLTVMKALPLTFSKDMQEDKERTFDGADTFELCLKAMIGMVGDMKARATEMRAAAGAAHATATDLADWLTRELGMPFREAHHITGRLVRLADEHGCSLDELSLEDMRQVDARITEDVFAVLGVEDSVTSRRSLGGTSPERVAEQVEEWRARLQQAPTTD</sequence>
<accession>A0ABY9W042</accession>
<dbReference type="PANTHER" id="PTHR43814:SF1">
    <property type="entry name" value="ARGININOSUCCINATE LYASE"/>
    <property type="match status" value="1"/>
</dbReference>
<dbReference type="InterPro" id="IPR000362">
    <property type="entry name" value="Fumarate_lyase_fam"/>
</dbReference>
<evidence type="ECO:0000256" key="1">
    <source>
        <dbReference type="ARBA" id="ARBA00004941"/>
    </source>
</evidence>
<comment type="catalytic activity">
    <reaction evidence="6">
        <text>2-(N(omega)-L-arginino)succinate = fumarate + L-arginine</text>
        <dbReference type="Rhea" id="RHEA:24020"/>
        <dbReference type="ChEBI" id="CHEBI:29806"/>
        <dbReference type="ChEBI" id="CHEBI:32682"/>
        <dbReference type="ChEBI" id="CHEBI:57472"/>
        <dbReference type="EC" id="4.3.2.1"/>
    </reaction>
</comment>
<comment type="similarity">
    <text evidence="6">Belongs to the lyase 1 family. Argininosuccinate lyase subfamily.</text>
</comment>
<dbReference type="Proteomes" id="UP001303236">
    <property type="component" value="Chromosome"/>
</dbReference>
<evidence type="ECO:0000256" key="5">
    <source>
        <dbReference type="ARBA" id="ARBA00023239"/>
    </source>
</evidence>
<dbReference type="Gene3D" id="1.10.275.10">
    <property type="entry name" value="Fumarase/aspartase (N-terminal domain)"/>
    <property type="match status" value="1"/>
</dbReference>
<evidence type="ECO:0000256" key="3">
    <source>
        <dbReference type="ARBA" id="ARBA00022571"/>
    </source>
</evidence>
<keyword evidence="6" id="KW-0963">Cytoplasm</keyword>
<evidence type="ECO:0000313" key="9">
    <source>
        <dbReference type="EMBL" id="WNF29198.1"/>
    </source>
</evidence>
<dbReference type="PRINTS" id="PR00145">
    <property type="entry name" value="ARGSUCLYASE"/>
</dbReference>
<dbReference type="EMBL" id="CP134500">
    <property type="protein sequence ID" value="WNF29198.1"/>
    <property type="molecule type" value="Genomic_DNA"/>
</dbReference>
<evidence type="ECO:0000259" key="8">
    <source>
        <dbReference type="Pfam" id="PF14698"/>
    </source>
</evidence>
<evidence type="ECO:0000259" key="7">
    <source>
        <dbReference type="Pfam" id="PF00206"/>
    </source>
</evidence>
<gene>
    <name evidence="6 9" type="primary">argH</name>
    <name evidence="9" type="ORF">RI138_21520</name>
</gene>
<comment type="subcellular location">
    <subcellularLocation>
        <location evidence="6">Cytoplasm</location>
    </subcellularLocation>
</comment>
<evidence type="ECO:0000313" key="10">
    <source>
        <dbReference type="Proteomes" id="UP001303236"/>
    </source>
</evidence>
<dbReference type="InterPro" id="IPR009049">
    <property type="entry name" value="Argininosuccinate_lyase"/>
</dbReference>
<name>A0ABY9W042_9ACTN</name>
<dbReference type="PRINTS" id="PR00149">
    <property type="entry name" value="FUMRATELYASE"/>
</dbReference>
<organism evidence="9 10">
    <name type="scientific">Streptomyces durocortorensis</name>
    <dbReference type="NCBI Taxonomy" id="2811104"/>
    <lineage>
        <taxon>Bacteria</taxon>
        <taxon>Bacillati</taxon>
        <taxon>Actinomycetota</taxon>
        <taxon>Actinomycetes</taxon>
        <taxon>Kitasatosporales</taxon>
        <taxon>Streptomycetaceae</taxon>
        <taxon>Streptomyces</taxon>
    </lineage>
</organism>
<dbReference type="GO" id="GO:0004056">
    <property type="term" value="F:argininosuccinate lyase activity"/>
    <property type="evidence" value="ECO:0007669"/>
    <property type="project" value="UniProtKB-EC"/>
</dbReference>
<dbReference type="PANTHER" id="PTHR43814">
    <property type="entry name" value="ARGININOSUCCINATE LYASE"/>
    <property type="match status" value="1"/>
</dbReference>
<dbReference type="InterPro" id="IPR008948">
    <property type="entry name" value="L-Aspartase-like"/>
</dbReference>
<dbReference type="HAMAP" id="MF_00006">
    <property type="entry name" value="Arg_succ_lyase"/>
    <property type="match status" value="1"/>
</dbReference>
<feature type="domain" description="Argininosuccinate lyase C-terminal" evidence="8">
    <location>
        <begin position="371"/>
        <end position="439"/>
    </location>
</feature>
<keyword evidence="4 6" id="KW-0028">Amino-acid biosynthesis</keyword>
<dbReference type="InterPro" id="IPR022761">
    <property type="entry name" value="Fumarate_lyase_N"/>
</dbReference>
<keyword evidence="10" id="KW-1185">Reference proteome</keyword>
<comment type="pathway">
    <text evidence="1 6">Amino-acid biosynthesis; L-arginine biosynthesis; L-arginine from L-ornithine and carbamoyl phosphate: step 3/3.</text>
</comment>
<dbReference type="InterPro" id="IPR029419">
    <property type="entry name" value="Arg_succ_lyase_C"/>
</dbReference>
<dbReference type="Pfam" id="PF14698">
    <property type="entry name" value="ASL_C2"/>
    <property type="match status" value="1"/>
</dbReference>
<dbReference type="NCBIfam" id="TIGR00838">
    <property type="entry name" value="argH"/>
    <property type="match status" value="1"/>
</dbReference>
<proteinExistence type="inferred from homology"/>
<reference evidence="9 10" key="1">
    <citation type="submission" date="2023-09" db="EMBL/GenBank/DDBJ databases">
        <title>Genome completion map analysis of the actinomycetes C11-1.</title>
        <authorList>
            <person name="Qin P."/>
            <person name="Guan P."/>
        </authorList>
    </citation>
    <scope>NUCLEOTIDE SEQUENCE [LARGE SCALE GENOMIC DNA]</scope>
    <source>
        <strain evidence="9 10">C11-1</strain>
    </source>
</reference>
<evidence type="ECO:0000256" key="4">
    <source>
        <dbReference type="ARBA" id="ARBA00022605"/>
    </source>
</evidence>
<keyword evidence="5 6" id="KW-0456">Lyase</keyword>
<protein>
    <recommendedName>
        <fullName evidence="2 6">Argininosuccinate lyase</fullName>
        <shortName evidence="6">ASAL</shortName>
        <ecNumber evidence="2 6">4.3.2.1</ecNumber>
    </recommendedName>
    <alternativeName>
        <fullName evidence="6">Arginosuccinase</fullName>
    </alternativeName>
</protein>
<dbReference type="InterPro" id="IPR024083">
    <property type="entry name" value="Fumarase/histidase_N"/>
</dbReference>
<dbReference type="PROSITE" id="PS00163">
    <property type="entry name" value="FUMARATE_LYASES"/>
    <property type="match status" value="1"/>
</dbReference>
<evidence type="ECO:0000256" key="2">
    <source>
        <dbReference type="ARBA" id="ARBA00012338"/>
    </source>
</evidence>
<dbReference type="CDD" id="cd01359">
    <property type="entry name" value="Argininosuccinate_lyase"/>
    <property type="match status" value="1"/>
</dbReference>
<dbReference type="EC" id="4.3.2.1" evidence="2 6"/>
<dbReference type="Gene3D" id="1.10.40.30">
    <property type="entry name" value="Fumarase/aspartase (C-terminal domain)"/>
    <property type="match status" value="1"/>
</dbReference>